<evidence type="ECO:0000313" key="2">
    <source>
        <dbReference type="EMBL" id="KAF4664279.1"/>
    </source>
</evidence>
<gene>
    <name evidence="2" type="ORF">FOL47_005209</name>
</gene>
<dbReference type="OrthoDB" id="10683451at2759"/>
<feature type="region of interest" description="Disordered" evidence="1">
    <location>
        <begin position="257"/>
        <end position="283"/>
    </location>
</feature>
<dbReference type="AlphaFoldDB" id="A0A7J6LYA5"/>
<feature type="region of interest" description="Disordered" evidence="1">
    <location>
        <begin position="312"/>
        <end position="333"/>
    </location>
</feature>
<accession>A0A7J6LYA5</accession>
<proteinExistence type="predicted"/>
<keyword evidence="3" id="KW-1185">Reference proteome</keyword>
<dbReference type="Proteomes" id="UP000591131">
    <property type="component" value="Unassembled WGS sequence"/>
</dbReference>
<dbReference type="EMBL" id="JAAPAO010000291">
    <property type="protein sequence ID" value="KAF4664279.1"/>
    <property type="molecule type" value="Genomic_DNA"/>
</dbReference>
<evidence type="ECO:0000313" key="3">
    <source>
        <dbReference type="Proteomes" id="UP000591131"/>
    </source>
</evidence>
<name>A0A7J6LYA5_PERCH</name>
<organism evidence="2 3">
    <name type="scientific">Perkinsus chesapeaki</name>
    <name type="common">Clam parasite</name>
    <name type="synonym">Perkinsus andrewsi</name>
    <dbReference type="NCBI Taxonomy" id="330153"/>
    <lineage>
        <taxon>Eukaryota</taxon>
        <taxon>Sar</taxon>
        <taxon>Alveolata</taxon>
        <taxon>Perkinsozoa</taxon>
        <taxon>Perkinsea</taxon>
        <taxon>Perkinsida</taxon>
        <taxon>Perkinsidae</taxon>
        <taxon>Perkinsus</taxon>
    </lineage>
</organism>
<evidence type="ECO:0000256" key="1">
    <source>
        <dbReference type="SAM" id="MobiDB-lite"/>
    </source>
</evidence>
<feature type="region of interest" description="Disordered" evidence="1">
    <location>
        <begin position="461"/>
        <end position="498"/>
    </location>
</feature>
<comment type="caution">
    <text evidence="2">The sequence shown here is derived from an EMBL/GenBank/DDBJ whole genome shotgun (WGS) entry which is preliminary data.</text>
</comment>
<reference evidence="2 3" key="1">
    <citation type="submission" date="2020-04" db="EMBL/GenBank/DDBJ databases">
        <title>Perkinsus chesapeaki whole genome sequence.</title>
        <authorList>
            <person name="Bogema D.R."/>
        </authorList>
    </citation>
    <scope>NUCLEOTIDE SEQUENCE [LARGE SCALE GENOMIC DNA]</scope>
    <source>
        <strain evidence="2">ATCC PRA-425</strain>
    </source>
</reference>
<protein>
    <submittedName>
        <fullName evidence="2">Uncharacterized protein</fullName>
    </submittedName>
</protein>
<sequence>MFRTFVPSDDYLISLRTTNACDSRGVDPDENKGRSGMKINIENTAFEAEGLKGCRQQSGNGPTRRLEVLPEELLSEQPRRRTPKANSGLVERRLVEMNGAYRREGNKRHYEGLRKHRSEIMRLLKQVDDAGDKPVMDRRGRGAEGQRFEMIGAEQGRRKDAVNRARNGVVTVVKGKASPLKGHGLVKEGLVENNKLIGKYKTPNDGGEPRRAKEYLLASHCSKMVDTASRQAGQLGTDEDLGAARLARAPEVCIIKDTSDNIPPHSPRKRDGGKLTSLPDSIRAGQRQGVHYADSEVERLRTAENEAAGLLAPLSPSGSEWMRGGSPKGGNAAAILPDEEEQSDEEDMLRFGAFVDTITGGLSSEGSSQEREVEEKDTVRRSLLEDPNIGRLIASAVSLANNSVVNRTVVKERPGHPRGLRSAARAEARRAKWRREAGEALGLGGDTVKLKKSTTLCGGTISNRSMFSSVSDSHRPSTAGTVRPRRISLKPPLETFRS</sequence>
<feature type="compositionally biased region" description="Polar residues" evidence="1">
    <location>
        <begin position="461"/>
        <end position="480"/>
    </location>
</feature>